<dbReference type="RefSeq" id="WP_210970791.1">
    <property type="nucleotide sequence ID" value="NZ_JAGPXE010000006.1"/>
</dbReference>
<dbReference type="PANTHER" id="PTHR43537">
    <property type="entry name" value="TRANSCRIPTIONAL REGULATOR, GNTR FAMILY"/>
    <property type="match status" value="1"/>
</dbReference>
<keyword evidence="6" id="KW-1185">Reference proteome</keyword>
<evidence type="ECO:0000256" key="2">
    <source>
        <dbReference type="ARBA" id="ARBA00023125"/>
    </source>
</evidence>
<dbReference type="EMBL" id="JAGPXE010000006">
    <property type="protein sequence ID" value="MBQ0925466.1"/>
    <property type="molecule type" value="Genomic_DNA"/>
</dbReference>
<reference evidence="5 6" key="1">
    <citation type="submission" date="2021-04" db="EMBL/GenBank/DDBJ databases">
        <title>Whole-genome sequencing of Saccharopolyspora endophytica KCTC 19397.</title>
        <authorList>
            <person name="Ay H."/>
            <person name="Saygin H."/>
            <person name="Sahin N."/>
        </authorList>
    </citation>
    <scope>NUCLEOTIDE SEQUENCE [LARGE SCALE GENOMIC DNA]</scope>
    <source>
        <strain evidence="5 6">KCTC 19397</strain>
    </source>
</reference>
<dbReference type="SUPFAM" id="SSF46785">
    <property type="entry name" value="Winged helix' DNA-binding domain"/>
    <property type="match status" value="1"/>
</dbReference>
<name>A0ABS5DGR0_9PSEU</name>
<evidence type="ECO:0000259" key="4">
    <source>
        <dbReference type="PROSITE" id="PS50949"/>
    </source>
</evidence>
<dbReference type="SUPFAM" id="SSF48008">
    <property type="entry name" value="GntR ligand-binding domain-like"/>
    <property type="match status" value="1"/>
</dbReference>
<evidence type="ECO:0000313" key="6">
    <source>
        <dbReference type="Proteomes" id="UP000674084"/>
    </source>
</evidence>
<dbReference type="InterPro" id="IPR036388">
    <property type="entry name" value="WH-like_DNA-bd_sf"/>
</dbReference>
<accession>A0ABS5DGR0</accession>
<comment type="caution">
    <text evidence="5">The sequence shown here is derived from an EMBL/GenBank/DDBJ whole genome shotgun (WGS) entry which is preliminary data.</text>
</comment>
<dbReference type="Gene3D" id="1.10.10.10">
    <property type="entry name" value="Winged helix-like DNA-binding domain superfamily/Winged helix DNA-binding domain"/>
    <property type="match status" value="1"/>
</dbReference>
<proteinExistence type="predicted"/>
<dbReference type="Proteomes" id="UP000674084">
    <property type="component" value="Unassembled WGS sequence"/>
</dbReference>
<sequence length="236" mass="25858">MVKSGGSTRTEGVYQRLRADILGGRFTPGERLKFPELSERCGASVGACREALTKLAADGLVTTRAHQGYIVTPLSHEDLADLTRARVEVESLVLRLSVFEGDMQWESQAVAAHHRLARTPFHGPDDPDHPSDEWSAAHAAFHTALLAGCGNQRLLNTARSLRQEAELYLQWSVSFGGEPDRDLDTEHREILEAAVARDADRAQELLRDHIAHTAQLLISCAPDEPNGAARRIVGEA</sequence>
<dbReference type="Gene3D" id="1.20.120.530">
    <property type="entry name" value="GntR ligand-binding domain-like"/>
    <property type="match status" value="1"/>
</dbReference>
<keyword evidence="3" id="KW-0804">Transcription</keyword>
<dbReference type="CDD" id="cd07377">
    <property type="entry name" value="WHTH_GntR"/>
    <property type="match status" value="1"/>
</dbReference>
<dbReference type="SMART" id="SM00895">
    <property type="entry name" value="FCD"/>
    <property type="match status" value="1"/>
</dbReference>
<dbReference type="InterPro" id="IPR000524">
    <property type="entry name" value="Tscrpt_reg_HTH_GntR"/>
</dbReference>
<dbReference type="Pfam" id="PF07729">
    <property type="entry name" value="FCD"/>
    <property type="match status" value="1"/>
</dbReference>
<keyword evidence="2" id="KW-0238">DNA-binding</keyword>
<evidence type="ECO:0000313" key="5">
    <source>
        <dbReference type="EMBL" id="MBQ0925466.1"/>
    </source>
</evidence>
<dbReference type="InterPro" id="IPR008920">
    <property type="entry name" value="TF_FadR/GntR_C"/>
</dbReference>
<organism evidence="5 6">
    <name type="scientific">Saccharopolyspora endophytica</name>
    <dbReference type="NCBI Taxonomy" id="543886"/>
    <lineage>
        <taxon>Bacteria</taxon>
        <taxon>Bacillati</taxon>
        <taxon>Actinomycetota</taxon>
        <taxon>Actinomycetes</taxon>
        <taxon>Pseudonocardiales</taxon>
        <taxon>Pseudonocardiaceae</taxon>
        <taxon>Saccharopolyspora</taxon>
    </lineage>
</organism>
<dbReference type="InterPro" id="IPR036390">
    <property type="entry name" value="WH_DNA-bd_sf"/>
</dbReference>
<feature type="domain" description="HTH gntR-type" evidence="4">
    <location>
        <begin position="7"/>
        <end position="74"/>
    </location>
</feature>
<dbReference type="SMART" id="SM00345">
    <property type="entry name" value="HTH_GNTR"/>
    <property type="match status" value="1"/>
</dbReference>
<dbReference type="PROSITE" id="PS50949">
    <property type="entry name" value="HTH_GNTR"/>
    <property type="match status" value="1"/>
</dbReference>
<protein>
    <submittedName>
        <fullName evidence="5">FCD domain-containing protein</fullName>
    </submittedName>
</protein>
<evidence type="ECO:0000256" key="3">
    <source>
        <dbReference type="ARBA" id="ARBA00023163"/>
    </source>
</evidence>
<dbReference type="InterPro" id="IPR011711">
    <property type="entry name" value="GntR_C"/>
</dbReference>
<dbReference type="PANTHER" id="PTHR43537:SF20">
    <property type="entry name" value="HTH-TYPE TRANSCRIPTIONAL REPRESSOR GLAR"/>
    <property type="match status" value="1"/>
</dbReference>
<gene>
    <name evidence="5" type="ORF">KBO27_16030</name>
</gene>
<evidence type="ECO:0000256" key="1">
    <source>
        <dbReference type="ARBA" id="ARBA00023015"/>
    </source>
</evidence>
<keyword evidence="1" id="KW-0805">Transcription regulation</keyword>
<dbReference type="Pfam" id="PF00392">
    <property type="entry name" value="GntR"/>
    <property type="match status" value="1"/>
</dbReference>